<organism evidence="2 3">
    <name type="scientific">Candidatus Yanofskybacteria bacterium RIFCSPHIGHO2_02_FULL_50_12</name>
    <dbReference type="NCBI Taxonomy" id="1802685"/>
    <lineage>
        <taxon>Bacteria</taxon>
        <taxon>Candidatus Yanofskyibacteriota</taxon>
    </lineage>
</organism>
<evidence type="ECO:0000256" key="1">
    <source>
        <dbReference type="SAM" id="Phobius"/>
    </source>
</evidence>
<feature type="transmembrane region" description="Helical" evidence="1">
    <location>
        <begin position="80"/>
        <end position="101"/>
    </location>
</feature>
<evidence type="ECO:0000313" key="2">
    <source>
        <dbReference type="EMBL" id="OGN16917.1"/>
    </source>
</evidence>
<proteinExistence type="predicted"/>
<keyword evidence="1" id="KW-0812">Transmembrane</keyword>
<keyword evidence="1" id="KW-0472">Membrane</keyword>
<evidence type="ECO:0000313" key="3">
    <source>
        <dbReference type="Proteomes" id="UP000178117"/>
    </source>
</evidence>
<accession>A0A1F8FUR6</accession>
<sequence length="129" mass="13909">MKIYQRFLLATAPGSRAADTSNLPGVDLTVQSLFGIIAGLACWISRLALIAMVVAIVIYGIQFMISQDNSTKFGKARTNLMWALVGVLVILGTYTIIATVANSVASLDPNDPEGRSQRYTNFVPLRCGN</sequence>
<dbReference type="EMBL" id="MGJZ01000022">
    <property type="protein sequence ID" value="OGN16917.1"/>
    <property type="molecule type" value="Genomic_DNA"/>
</dbReference>
<dbReference type="AlphaFoldDB" id="A0A1F8FUR6"/>
<protein>
    <submittedName>
        <fullName evidence="2">Uncharacterized protein</fullName>
    </submittedName>
</protein>
<dbReference type="STRING" id="1802685.A3C88_00525"/>
<feature type="transmembrane region" description="Helical" evidence="1">
    <location>
        <begin position="33"/>
        <end position="59"/>
    </location>
</feature>
<keyword evidence="1" id="KW-1133">Transmembrane helix</keyword>
<gene>
    <name evidence="2" type="ORF">A3C88_00525</name>
</gene>
<name>A0A1F8FUR6_9BACT</name>
<comment type="caution">
    <text evidence="2">The sequence shown here is derived from an EMBL/GenBank/DDBJ whole genome shotgun (WGS) entry which is preliminary data.</text>
</comment>
<dbReference type="Proteomes" id="UP000178117">
    <property type="component" value="Unassembled WGS sequence"/>
</dbReference>
<reference evidence="2 3" key="1">
    <citation type="journal article" date="2016" name="Nat. Commun.">
        <title>Thousands of microbial genomes shed light on interconnected biogeochemical processes in an aquifer system.</title>
        <authorList>
            <person name="Anantharaman K."/>
            <person name="Brown C.T."/>
            <person name="Hug L.A."/>
            <person name="Sharon I."/>
            <person name="Castelle C.J."/>
            <person name="Probst A.J."/>
            <person name="Thomas B.C."/>
            <person name="Singh A."/>
            <person name="Wilkins M.J."/>
            <person name="Karaoz U."/>
            <person name="Brodie E.L."/>
            <person name="Williams K.H."/>
            <person name="Hubbard S.S."/>
            <person name="Banfield J.F."/>
        </authorList>
    </citation>
    <scope>NUCLEOTIDE SEQUENCE [LARGE SCALE GENOMIC DNA]</scope>
</reference>